<comment type="caution">
    <text evidence="2">The sequence shown here is derived from an EMBL/GenBank/DDBJ whole genome shotgun (WGS) entry which is preliminary data.</text>
</comment>
<sequence length="114" mass="13120">MRSANREKSRNSYSERKRKKGSSWNWLRGVLIRGWLSLVINPISLMLRIDSKETYYTGGYDPVVPPVTPPPDRIGATDALIRLSKLLRQLFLLSSLPFCFPKAPRKEVKKGKLY</sequence>
<gene>
    <name evidence="2" type="ORF">M5K25_004388</name>
</gene>
<name>A0ABD0VTH5_DENTH</name>
<proteinExistence type="predicted"/>
<feature type="region of interest" description="Disordered" evidence="1">
    <location>
        <begin position="1"/>
        <end position="22"/>
    </location>
</feature>
<protein>
    <submittedName>
        <fullName evidence="2">Uncharacterized protein</fullName>
    </submittedName>
</protein>
<evidence type="ECO:0000313" key="3">
    <source>
        <dbReference type="Proteomes" id="UP001552299"/>
    </source>
</evidence>
<evidence type="ECO:0000313" key="2">
    <source>
        <dbReference type="EMBL" id="KAL0926007.1"/>
    </source>
</evidence>
<dbReference type="AlphaFoldDB" id="A0ABD0VTH5"/>
<organism evidence="2 3">
    <name type="scientific">Dendrobium thyrsiflorum</name>
    <name type="common">Pinecone-like raceme dendrobium</name>
    <name type="synonym">Orchid</name>
    <dbReference type="NCBI Taxonomy" id="117978"/>
    <lineage>
        <taxon>Eukaryota</taxon>
        <taxon>Viridiplantae</taxon>
        <taxon>Streptophyta</taxon>
        <taxon>Embryophyta</taxon>
        <taxon>Tracheophyta</taxon>
        <taxon>Spermatophyta</taxon>
        <taxon>Magnoliopsida</taxon>
        <taxon>Liliopsida</taxon>
        <taxon>Asparagales</taxon>
        <taxon>Orchidaceae</taxon>
        <taxon>Epidendroideae</taxon>
        <taxon>Malaxideae</taxon>
        <taxon>Dendrobiinae</taxon>
        <taxon>Dendrobium</taxon>
    </lineage>
</organism>
<accession>A0ABD0VTH5</accession>
<dbReference type="EMBL" id="JANQDX010000004">
    <property type="protein sequence ID" value="KAL0926007.1"/>
    <property type="molecule type" value="Genomic_DNA"/>
</dbReference>
<reference evidence="2 3" key="1">
    <citation type="journal article" date="2024" name="Plant Biotechnol. J.">
        <title>Dendrobium thyrsiflorum genome and its molecular insights into genes involved in important horticultural traits.</title>
        <authorList>
            <person name="Chen B."/>
            <person name="Wang J.Y."/>
            <person name="Zheng P.J."/>
            <person name="Li K.L."/>
            <person name="Liang Y.M."/>
            <person name="Chen X.F."/>
            <person name="Zhang C."/>
            <person name="Zhao X."/>
            <person name="He X."/>
            <person name="Zhang G.Q."/>
            <person name="Liu Z.J."/>
            <person name="Xu Q."/>
        </authorList>
    </citation>
    <scope>NUCLEOTIDE SEQUENCE [LARGE SCALE GENOMIC DNA]</scope>
    <source>
        <strain evidence="2">GZMU011</strain>
    </source>
</reference>
<feature type="compositionally biased region" description="Basic and acidic residues" evidence="1">
    <location>
        <begin position="1"/>
        <end position="15"/>
    </location>
</feature>
<dbReference type="Proteomes" id="UP001552299">
    <property type="component" value="Unassembled WGS sequence"/>
</dbReference>
<keyword evidence="3" id="KW-1185">Reference proteome</keyword>
<evidence type="ECO:0000256" key="1">
    <source>
        <dbReference type="SAM" id="MobiDB-lite"/>
    </source>
</evidence>